<reference evidence="3 4" key="1">
    <citation type="submission" date="2020-08" db="EMBL/GenBank/DDBJ databases">
        <title>A Genomic Blueprint of the Chicken Gut Microbiome.</title>
        <authorList>
            <person name="Gilroy R."/>
            <person name="Ravi A."/>
            <person name="Getino M."/>
            <person name="Pursley I."/>
            <person name="Horton D.L."/>
            <person name="Alikhan N.-F."/>
            <person name="Baker D."/>
            <person name="Gharbi K."/>
            <person name="Hall N."/>
            <person name="Watson M."/>
            <person name="Adriaenssens E.M."/>
            <person name="Foster-Nyarko E."/>
            <person name="Jarju S."/>
            <person name="Secka A."/>
            <person name="Antonio M."/>
            <person name="Oren A."/>
            <person name="Chaudhuri R."/>
            <person name="La Ragione R.M."/>
            <person name="Hildebrand F."/>
            <person name="Pallen M.J."/>
        </authorList>
    </citation>
    <scope>NUCLEOTIDE SEQUENCE [LARGE SCALE GENOMIC DNA]</scope>
    <source>
        <strain evidence="3 4">Sa1BUA1</strain>
    </source>
</reference>
<comment type="caution">
    <text evidence="3">The sequence shown here is derived from an EMBL/GenBank/DDBJ whole genome shotgun (WGS) entry which is preliminary data.</text>
</comment>
<keyword evidence="2" id="KW-0472">Membrane</keyword>
<organism evidence="3 4">
    <name type="scientific">Oceanitalea stevensii</name>
    <dbReference type="NCBI Taxonomy" id="2763072"/>
    <lineage>
        <taxon>Bacteria</taxon>
        <taxon>Bacillati</taxon>
        <taxon>Actinomycetota</taxon>
        <taxon>Actinomycetes</taxon>
        <taxon>Micrococcales</taxon>
        <taxon>Bogoriellaceae</taxon>
        <taxon>Georgenia</taxon>
    </lineage>
</organism>
<feature type="transmembrane region" description="Helical" evidence="2">
    <location>
        <begin position="20"/>
        <end position="42"/>
    </location>
</feature>
<feature type="region of interest" description="Disordered" evidence="1">
    <location>
        <begin position="169"/>
        <end position="188"/>
    </location>
</feature>
<dbReference type="EMBL" id="JACSPO010000001">
    <property type="protein sequence ID" value="MBD8060988.1"/>
    <property type="molecule type" value="Genomic_DNA"/>
</dbReference>
<feature type="transmembrane region" description="Helical" evidence="2">
    <location>
        <begin position="54"/>
        <end position="73"/>
    </location>
</feature>
<feature type="compositionally biased region" description="Pro residues" evidence="1">
    <location>
        <begin position="179"/>
        <end position="188"/>
    </location>
</feature>
<name>A0ABR8YYX3_9MICO</name>
<sequence>MPDVRVHPREEVPVWAAARLVVVQVWPLLALAGLSVLASAVVAVTTGGLATAQAAWWFVRVAVLGLVGSFVLHETMHLVLVRRVATVRLVVVARAGWRVSVTPVGAMTPRQVATTALAGPGSCVLLGLVLLPVDALVATVHLAHVVQLLPVLGDGRALVHAARGRGLVDDDDGALVSPSPSPPGGPGR</sequence>
<keyword evidence="2" id="KW-1133">Transmembrane helix</keyword>
<proteinExistence type="predicted"/>
<accession>A0ABR8YYX3</accession>
<evidence type="ECO:0000256" key="1">
    <source>
        <dbReference type="SAM" id="MobiDB-lite"/>
    </source>
</evidence>
<protein>
    <recommendedName>
        <fullName evidence="5">DUF3267 domain-containing protein</fullName>
    </recommendedName>
</protein>
<evidence type="ECO:0000313" key="3">
    <source>
        <dbReference type="EMBL" id="MBD8060988.1"/>
    </source>
</evidence>
<evidence type="ECO:0000313" key="4">
    <source>
        <dbReference type="Proteomes" id="UP000661894"/>
    </source>
</evidence>
<evidence type="ECO:0008006" key="5">
    <source>
        <dbReference type="Google" id="ProtNLM"/>
    </source>
</evidence>
<evidence type="ECO:0000256" key="2">
    <source>
        <dbReference type="SAM" id="Phobius"/>
    </source>
</evidence>
<dbReference type="Proteomes" id="UP000661894">
    <property type="component" value="Unassembled WGS sequence"/>
</dbReference>
<gene>
    <name evidence="3" type="ORF">H9624_01465</name>
</gene>
<keyword evidence="4" id="KW-1185">Reference proteome</keyword>
<keyword evidence="2" id="KW-0812">Transmembrane</keyword>
<dbReference type="RefSeq" id="WP_251838134.1">
    <property type="nucleotide sequence ID" value="NZ_JACSPO010000001.1"/>
</dbReference>